<sequence>MSTLVIGYGNPGRLDDGLGPAFAERIQGLDLPGVTVESNYQLNIEDAELVSRYDTVVFADASVDAAEPFDFLPLEKKAPMVGFSSHSITAESLLGLAEELFGGTPKAFAMAIRGYDFDEFGEYLSPSAAANLERSVECFGHWVESVR</sequence>
<proteinExistence type="predicted"/>
<dbReference type="GO" id="GO:0016485">
    <property type="term" value="P:protein processing"/>
    <property type="evidence" value="ECO:0007669"/>
    <property type="project" value="TreeGrafter"/>
</dbReference>
<name>A0A6C2U4U5_PONDE</name>
<evidence type="ECO:0000313" key="1">
    <source>
        <dbReference type="EMBL" id="VGO14534.1"/>
    </source>
</evidence>
<dbReference type="Gene3D" id="3.40.50.1450">
    <property type="entry name" value="HybD-like"/>
    <property type="match status" value="1"/>
</dbReference>
<organism evidence="1 2">
    <name type="scientific">Pontiella desulfatans</name>
    <dbReference type="NCBI Taxonomy" id="2750659"/>
    <lineage>
        <taxon>Bacteria</taxon>
        <taxon>Pseudomonadati</taxon>
        <taxon>Kiritimatiellota</taxon>
        <taxon>Kiritimatiellia</taxon>
        <taxon>Kiritimatiellales</taxon>
        <taxon>Pontiellaceae</taxon>
        <taxon>Pontiella</taxon>
    </lineage>
</organism>
<dbReference type="AlphaFoldDB" id="A0A6C2U4U5"/>
<dbReference type="InterPro" id="IPR000671">
    <property type="entry name" value="Peptidase_A31"/>
</dbReference>
<dbReference type="EMBL" id="CAAHFG010000001">
    <property type="protein sequence ID" value="VGO14534.1"/>
    <property type="molecule type" value="Genomic_DNA"/>
</dbReference>
<dbReference type="SUPFAM" id="SSF53163">
    <property type="entry name" value="HybD-like"/>
    <property type="match status" value="1"/>
</dbReference>
<dbReference type="GO" id="GO:0004175">
    <property type="term" value="F:endopeptidase activity"/>
    <property type="evidence" value="ECO:0007669"/>
    <property type="project" value="TreeGrafter"/>
</dbReference>
<dbReference type="PANTHER" id="PTHR30302">
    <property type="entry name" value="HYDROGENASE 1 MATURATION PROTEASE"/>
    <property type="match status" value="1"/>
</dbReference>
<keyword evidence="2" id="KW-1185">Reference proteome</keyword>
<dbReference type="NCBIfam" id="TIGR00072">
    <property type="entry name" value="hydrog_prot"/>
    <property type="match status" value="1"/>
</dbReference>
<evidence type="ECO:0008006" key="3">
    <source>
        <dbReference type="Google" id="ProtNLM"/>
    </source>
</evidence>
<evidence type="ECO:0000313" key="2">
    <source>
        <dbReference type="Proteomes" id="UP000366872"/>
    </source>
</evidence>
<accession>A0A6C2U4U5</accession>
<dbReference type="Proteomes" id="UP000366872">
    <property type="component" value="Unassembled WGS sequence"/>
</dbReference>
<protein>
    <recommendedName>
        <fullName evidence="3">Hydrogenase maturation protease</fullName>
    </recommendedName>
</protein>
<dbReference type="CDD" id="cd06066">
    <property type="entry name" value="H2MP_NAD-link-bidir"/>
    <property type="match status" value="1"/>
</dbReference>
<dbReference type="InterPro" id="IPR023430">
    <property type="entry name" value="Pept_HybD-like_dom_sf"/>
</dbReference>
<reference evidence="1 2" key="1">
    <citation type="submission" date="2019-04" db="EMBL/GenBank/DDBJ databases">
        <authorList>
            <person name="Van Vliet M D."/>
        </authorList>
    </citation>
    <scope>NUCLEOTIDE SEQUENCE [LARGE SCALE GENOMIC DNA]</scope>
    <source>
        <strain evidence="1 2">F1</strain>
    </source>
</reference>
<dbReference type="PANTHER" id="PTHR30302:SF5">
    <property type="entry name" value="SLR1876 PROTEIN"/>
    <property type="match status" value="1"/>
</dbReference>
<dbReference type="RefSeq" id="WP_136080007.1">
    <property type="nucleotide sequence ID" value="NZ_CAAHFG010000001.1"/>
</dbReference>
<dbReference type="GO" id="GO:0008047">
    <property type="term" value="F:enzyme activator activity"/>
    <property type="evidence" value="ECO:0007669"/>
    <property type="project" value="InterPro"/>
</dbReference>
<gene>
    <name evidence="1" type="ORF">PDESU_03097</name>
</gene>